<sequence>IVWCSCWRNSGTLLGDIISVRNTPLSDFFFPPLCSGARTVDSTKCFFLFSQS</sequence>
<evidence type="ECO:0000313" key="1">
    <source>
        <dbReference type="Ensembl" id="ENSPTEP00000006405.1"/>
    </source>
</evidence>
<accession>A0A8C9LJR0</accession>
<organism evidence="1 2">
    <name type="scientific">Piliocolobus tephrosceles</name>
    <name type="common">Ugandan red Colobus</name>
    <dbReference type="NCBI Taxonomy" id="591936"/>
    <lineage>
        <taxon>Eukaryota</taxon>
        <taxon>Metazoa</taxon>
        <taxon>Chordata</taxon>
        <taxon>Craniata</taxon>
        <taxon>Vertebrata</taxon>
        <taxon>Euteleostomi</taxon>
        <taxon>Mammalia</taxon>
        <taxon>Eutheria</taxon>
        <taxon>Euarchontoglires</taxon>
        <taxon>Primates</taxon>
        <taxon>Haplorrhini</taxon>
        <taxon>Catarrhini</taxon>
        <taxon>Cercopithecidae</taxon>
        <taxon>Colobinae</taxon>
        <taxon>Piliocolobus</taxon>
    </lineage>
</organism>
<keyword evidence="2" id="KW-1185">Reference proteome</keyword>
<evidence type="ECO:0000313" key="2">
    <source>
        <dbReference type="Proteomes" id="UP000694416"/>
    </source>
</evidence>
<protein>
    <submittedName>
        <fullName evidence="1">Uncharacterized protein</fullName>
    </submittedName>
</protein>
<reference evidence="1" key="2">
    <citation type="submission" date="2025-09" db="UniProtKB">
        <authorList>
            <consortium name="Ensembl"/>
        </authorList>
    </citation>
    <scope>IDENTIFICATION</scope>
</reference>
<dbReference type="AlphaFoldDB" id="A0A8C9LJR0"/>
<reference evidence="1" key="1">
    <citation type="submission" date="2025-08" db="UniProtKB">
        <authorList>
            <consortium name="Ensembl"/>
        </authorList>
    </citation>
    <scope>IDENTIFICATION</scope>
</reference>
<dbReference type="Proteomes" id="UP000694416">
    <property type="component" value="Unplaced"/>
</dbReference>
<proteinExistence type="predicted"/>
<dbReference type="Ensembl" id="ENSPTET00000009823.1">
    <property type="protein sequence ID" value="ENSPTEP00000006405.1"/>
    <property type="gene ID" value="ENSPTEG00000007340.1"/>
</dbReference>
<name>A0A8C9LJR0_9PRIM</name>